<proteinExistence type="predicted"/>
<reference evidence="5" key="1">
    <citation type="submission" date="2016-10" db="EMBL/GenBank/DDBJ databases">
        <authorList>
            <person name="Varghese N."/>
            <person name="Submissions S."/>
        </authorList>
    </citation>
    <scope>NUCLEOTIDE SEQUENCE [LARGE SCALE GENOMIC DNA]</scope>
    <source>
        <strain evidence="5">DSM 45422</strain>
    </source>
</reference>
<accession>A0A1H3PST9</accession>
<feature type="transmembrane region" description="Helical" evidence="2">
    <location>
        <begin position="65"/>
        <end position="88"/>
    </location>
</feature>
<organism evidence="4 5">
    <name type="scientific">Geodermatophilus africanus</name>
    <dbReference type="NCBI Taxonomy" id="1137993"/>
    <lineage>
        <taxon>Bacteria</taxon>
        <taxon>Bacillati</taxon>
        <taxon>Actinomycetota</taxon>
        <taxon>Actinomycetes</taxon>
        <taxon>Geodermatophilales</taxon>
        <taxon>Geodermatophilaceae</taxon>
        <taxon>Geodermatophilus</taxon>
    </lineage>
</organism>
<protein>
    <submittedName>
        <fullName evidence="4">Putative membrane protein</fullName>
    </submittedName>
</protein>
<dbReference type="Proteomes" id="UP000198921">
    <property type="component" value="Unassembled WGS sequence"/>
</dbReference>
<dbReference type="PIRSF" id="PIRSF026631">
    <property type="entry name" value="UCP026631"/>
    <property type="match status" value="1"/>
</dbReference>
<feature type="transmembrane region" description="Helical" evidence="2">
    <location>
        <begin position="372"/>
        <end position="389"/>
    </location>
</feature>
<dbReference type="Pfam" id="PF03703">
    <property type="entry name" value="bPH_2"/>
    <property type="match status" value="2"/>
</dbReference>
<feature type="transmembrane region" description="Helical" evidence="2">
    <location>
        <begin position="247"/>
        <end position="270"/>
    </location>
</feature>
<dbReference type="PANTHER" id="PTHR34473">
    <property type="entry name" value="UPF0699 TRANSMEMBRANE PROTEIN YDBS"/>
    <property type="match status" value="1"/>
</dbReference>
<dbReference type="RefSeq" id="WP_244522734.1">
    <property type="nucleotide sequence ID" value="NZ_FNOT01000017.1"/>
</dbReference>
<keyword evidence="5" id="KW-1185">Reference proteome</keyword>
<name>A0A1H3PST9_9ACTN</name>
<dbReference type="InterPro" id="IPR014529">
    <property type="entry name" value="UCP026631"/>
</dbReference>
<evidence type="ECO:0000256" key="2">
    <source>
        <dbReference type="SAM" id="Phobius"/>
    </source>
</evidence>
<keyword evidence="2" id="KW-0812">Transmembrane</keyword>
<keyword evidence="2" id="KW-0472">Membrane</keyword>
<feature type="transmembrane region" description="Helical" evidence="2">
    <location>
        <begin position="202"/>
        <end position="227"/>
    </location>
</feature>
<dbReference type="InterPro" id="IPR005182">
    <property type="entry name" value="YdbS-like_PH"/>
</dbReference>
<dbReference type="EMBL" id="FNOT01000017">
    <property type="protein sequence ID" value="SDZ04096.1"/>
    <property type="molecule type" value="Genomic_DNA"/>
</dbReference>
<feature type="compositionally biased region" description="Pro residues" evidence="1">
    <location>
        <begin position="1"/>
        <end position="14"/>
    </location>
</feature>
<dbReference type="AlphaFoldDB" id="A0A1H3PST9"/>
<keyword evidence="2" id="KW-1133">Transmembrane helix</keyword>
<evidence type="ECO:0000259" key="3">
    <source>
        <dbReference type="Pfam" id="PF03703"/>
    </source>
</evidence>
<feature type="domain" description="YdbS-like PH" evidence="3">
    <location>
        <begin position="87"/>
        <end position="169"/>
    </location>
</feature>
<dbReference type="STRING" id="1137993.SAMN05660209_04464"/>
<feature type="domain" description="YdbS-like PH" evidence="3">
    <location>
        <begin position="426"/>
        <end position="482"/>
    </location>
</feature>
<sequence>MSGPAVPPAPPDGVPPVDAGIGTGTQPRRTSPRVVLVHTATFRQARQLVPVLIPIAALIGLDDGLLTVVVMAVVVTALSLGAAVLSWWRFGYADGPTAVVVTRGLLARSVRTVPNDRIRGVEVEAPPLHRLLGLVRVRIDAAAGSVGASGEELLVDGVPRAEGDRLRTRLLARRPTGAPAAEGAPPPEPPVEEELSRFQPRWLLYAPLVGSYLVIPLAAVGTLFRLVQELPDAVVPDLVGPEPSPHLLVAGLVTAVPLLALAAVVGAIVVNWGYRLVRRGGSLVAVRGLLTRRHTELEVDRIRGGTLSEGLGMRWVRAARVNALVTGLGQANRRGQLLPLGPRAEALRLLGRLVEDPGPLTGHPRAALRRRLARALAAGLLVTAAGAWAAAAGWWWVPVAGVVLTVLGVPMGIGRFRALGHGAGPRSFSVRSGWLVREQAVLQRRAVVGWQVRQSVLQRRAGLATVVACVGAGSGGYAAVDMAAAEVPGFTAAASGPWAGTLAP</sequence>
<evidence type="ECO:0000313" key="5">
    <source>
        <dbReference type="Proteomes" id="UP000198921"/>
    </source>
</evidence>
<evidence type="ECO:0000256" key="1">
    <source>
        <dbReference type="SAM" id="MobiDB-lite"/>
    </source>
</evidence>
<dbReference type="PANTHER" id="PTHR34473:SF2">
    <property type="entry name" value="UPF0699 TRANSMEMBRANE PROTEIN YDBT"/>
    <property type="match status" value="1"/>
</dbReference>
<evidence type="ECO:0000313" key="4">
    <source>
        <dbReference type="EMBL" id="SDZ04096.1"/>
    </source>
</evidence>
<gene>
    <name evidence="4" type="ORF">SAMN05660209_04464</name>
</gene>
<feature type="region of interest" description="Disordered" evidence="1">
    <location>
        <begin position="1"/>
        <end position="30"/>
    </location>
</feature>